<accession>A0A556MVY3</accession>
<organism evidence="1 2">
    <name type="scientific">Mucilaginibacter corticis</name>
    <dbReference type="NCBI Taxonomy" id="2597670"/>
    <lineage>
        <taxon>Bacteria</taxon>
        <taxon>Pseudomonadati</taxon>
        <taxon>Bacteroidota</taxon>
        <taxon>Sphingobacteriia</taxon>
        <taxon>Sphingobacteriales</taxon>
        <taxon>Sphingobacteriaceae</taxon>
        <taxon>Mucilaginibacter</taxon>
    </lineage>
</organism>
<dbReference type="Proteomes" id="UP000318733">
    <property type="component" value="Unassembled WGS sequence"/>
</dbReference>
<evidence type="ECO:0000313" key="1">
    <source>
        <dbReference type="EMBL" id="TSJ44090.1"/>
    </source>
</evidence>
<evidence type="ECO:0000313" key="2">
    <source>
        <dbReference type="Proteomes" id="UP000318733"/>
    </source>
</evidence>
<gene>
    <name evidence="1" type="ORF">FO440_07920</name>
</gene>
<name>A0A556MVY3_9SPHI</name>
<keyword evidence="2" id="KW-1185">Reference proteome</keyword>
<dbReference type="AlphaFoldDB" id="A0A556MVY3"/>
<sequence length="59" mass="6893">MENNVKKQQRDVMEIRDAYNDEYWLKKYGVSADELKSTGEVGISAKIIEVNEKKHVYSN</sequence>
<dbReference type="OrthoDB" id="799727at2"/>
<protein>
    <submittedName>
        <fullName evidence="1">DUF3606 domain-containing protein</fullName>
    </submittedName>
</protein>
<dbReference type="RefSeq" id="WP_144247654.1">
    <property type="nucleotide sequence ID" value="NZ_VLPK01000001.1"/>
</dbReference>
<proteinExistence type="predicted"/>
<dbReference type="EMBL" id="VLPK01000001">
    <property type="protein sequence ID" value="TSJ44090.1"/>
    <property type="molecule type" value="Genomic_DNA"/>
</dbReference>
<reference evidence="1 2" key="1">
    <citation type="submission" date="2019-07" db="EMBL/GenBank/DDBJ databases">
        <authorList>
            <person name="Huq M.A."/>
        </authorList>
    </citation>
    <scope>NUCLEOTIDE SEQUENCE [LARGE SCALE GENOMIC DNA]</scope>
    <source>
        <strain evidence="1 2">MAH-19</strain>
    </source>
</reference>
<comment type="caution">
    <text evidence="1">The sequence shown here is derived from an EMBL/GenBank/DDBJ whole genome shotgun (WGS) entry which is preliminary data.</text>
</comment>